<accession>A0A3F3QEC6</accession>
<evidence type="ECO:0000313" key="3">
    <source>
        <dbReference type="Proteomes" id="UP000253729"/>
    </source>
</evidence>
<proteinExistence type="predicted"/>
<dbReference type="EMBL" id="KZ852035">
    <property type="protein sequence ID" value="RDH37583.1"/>
    <property type="molecule type" value="Genomic_DNA"/>
</dbReference>
<dbReference type="Proteomes" id="UP000253729">
    <property type="component" value="Unassembled WGS sequence"/>
</dbReference>
<dbReference type="RefSeq" id="XP_026630605.1">
    <property type="nucleotide sequence ID" value="XM_026776831.1"/>
</dbReference>
<name>A0A3F3QEC6_9EURO</name>
<organism evidence="2 3">
    <name type="scientific">Aspergillus welwitschiae</name>
    <dbReference type="NCBI Taxonomy" id="1341132"/>
    <lineage>
        <taxon>Eukaryota</taxon>
        <taxon>Fungi</taxon>
        <taxon>Dikarya</taxon>
        <taxon>Ascomycota</taxon>
        <taxon>Pezizomycotina</taxon>
        <taxon>Eurotiomycetes</taxon>
        <taxon>Eurotiomycetidae</taxon>
        <taxon>Eurotiales</taxon>
        <taxon>Aspergillaceae</taxon>
        <taxon>Aspergillus</taxon>
        <taxon>Aspergillus subgen. Circumdati</taxon>
    </lineage>
</organism>
<sequence>MSVDADQETPLSGTASQTPSFALNATSDTDESHAVDPSSLTTYEKRLYDFLCSQAWTDTQCSCFIAHIERMKEALSQHFYSQGWNTVQVQCLHEQCEMEFPEHFPAPRGDAEQQGLQMQLRFVEEMNRRRAIGERMYPSIGTMDGEIDERRT</sequence>
<protein>
    <submittedName>
        <fullName evidence="2">Uncharacterized protein</fullName>
    </submittedName>
</protein>
<evidence type="ECO:0000313" key="2">
    <source>
        <dbReference type="EMBL" id="RDH37583.1"/>
    </source>
</evidence>
<reference evidence="2 3" key="1">
    <citation type="submission" date="2018-07" db="EMBL/GenBank/DDBJ databases">
        <title>The genomes of Aspergillus section Nigri reveals drivers in fungal speciation.</title>
        <authorList>
            <consortium name="DOE Joint Genome Institute"/>
            <person name="Vesth T.C."/>
            <person name="Nybo J."/>
            <person name="Theobald S."/>
            <person name="Brandl J."/>
            <person name="Frisvad J.C."/>
            <person name="Nielsen K.F."/>
            <person name="Lyhne E.K."/>
            <person name="Kogle M.E."/>
            <person name="Kuo A."/>
            <person name="Riley R."/>
            <person name="Clum A."/>
            <person name="Nolan M."/>
            <person name="Lipzen A."/>
            <person name="Salamov A."/>
            <person name="Henrissat B."/>
            <person name="Wiebenga A."/>
            <person name="De vries R.P."/>
            <person name="Grigoriev I.V."/>
            <person name="Mortensen U.H."/>
            <person name="Andersen M.R."/>
            <person name="Baker S.E."/>
        </authorList>
    </citation>
    <scope>NUCLEOTIDE SEQUENCE [LARGE SCALE GENOMIC DNA]</scope>
    <source>
        <strain evidence="2 3">CBS 139.54b</strain>
    </source>
</reference>
<evidence type="ECO:0000256" key="1">
    <source>
        <dbReference type="SAM" id="MobiDB-lite"/>
    </source>
</evidence>
<keyword evidence="3" id="KW-1185">Reference proteome</keyword>
<dbReference type="GeneID" id="38145187"/>
<gene>
    <name evidence="2" type="ORF">BDQ94DRAFT_91196</name>
</gene>
<feature type="compositionally biased region" description="Polar residues" evidence="1">
    <location>
        <begin position="9"/>
        <end position="27"/>
    </location>
</feature>
<feature type="region of interest" description="Disordered" evidence="1">
    <location>
        <begin position="1"/>
        <end position="37"/>
    </location>
</feature>
<dbReference type="AlphaFoldDB" id="A0A3F3QEC6"/>